<dbReference type="OrthoDB" id="9790995at2"/>
<dbReference type="EMBL" id="CP029554">
    <property type="protein sequence ID" value="AXE33043.1"/>
    <property type="molecule type" value="Genomic_DNA"/>
</dbReference>
<evidence type="ECO:0000256" key="3">
    <source>
        <dbReference type="ARBA" id="ARBA00023002"/>
    </source>
</evidence>
<keyword evidence="6" id="KW-0534">Nitrate assimilation</keyword>
<dbReference type="GO" id="GO:0046872">
    <property type="term" value="F:metal ion binding"/>
    <property type="evidence" value="ECO:0007669"/>
    <property type="project" value="UniProtKB-KW"/>
</dbReference>
<dbReference type="FunFam" id="2.102.10.10:FF:000013">
    <property type="entry name" value="Nitrite reductase [NAD(P)H], small subunit"/>
    <property type="match status" value="1"/>
</dbReference>
<feature type="domain" description="Rieske" evidence="7">
    <location>
        <begin position="7"/>
        <end position="102"/>
    </location>
</feature>
<dbReference type="Proteomes" id="UP000252038">
    <property type="component" value="Chromosome"/>
</dbReference>
<evidence type="ECO:0000256" key="6">
    <source>
        <dbReference type="ARBA" id="ARBA00023063"/>
    </source>
</evidence>
<evidence type="ECO:0000256" key="2">
    <source>
        <dbReference type="ARBA" id="ARBA00022723"/>
    </source>
</evidence>
<dbReference type="InterPro" id="IPR036922">
    <property type="entry name" value="Rieske_2Fe-2S_sf"/>
</dbReference>
<protein>
    <submittedName>
        <fullName evidence="8">Nitrite reductase (NAD(P)H) small subunit</fullName>
    </submittedName>
</protein>
<evidence type="ECO:0000313" key="9">
    <source>
        <dbReference type="Proteomes" id="UP000252038"/>
    </source>
</evidence>
<keyword evidence="5" id="KW-0411">Iron-sulfur</keyword>
<dbReference type="InterPro" id="IPR017941">
    <property type="entry name" value="Rieske_2Fe-2S"/>
</dbReference>
<dbReference type="KEGG" id="chri:DK842_18495"/>
<dbReference type="KEGG" id="chrb:DK843_01155"/>
<dbReference type="GO" id="GO:0008942">
    <property type="term" value="F:nitrite reductase [NAD(P)H] activity"/>
    <property type="evidence" value="ECO:0007669"/>
    <property type="project" value="InterPro"/>
</dbReference>
<dbReference type="SUPFAM" id="SSF50022">
    <property type="entry name" value="ISP domain"/>
    <property type="match status" value="1"/>
</dbReference>
<keyword evidence="3" id="KW-0560">Oxidoreductase</keyword>
<dbReference type="PANTHER" id="PTHR21496:SF23">
    <property type="entry name" value="3-PHENYLPROPIONATE_CINNAMIC ACID DIOXYGENASE FERREDOXIN SUBUNIT"/>
    <property type="match status" value="1"/>
</dbReference>
<reference evidence="8 9" key="1">
    <citation type="submission" date="2018-05" db="EMBL/GenBank/DDBJ databases">
        <title>Genome sequencing, assembly and analysis of the novel insecticidal bacterium, Chromobacterium phragmitis.</title>
        <authorList>
            <person name="Sparks M.E."/>
            <person name="Blackburn M.B."/>
            <person name="Gundersen-Rindal D.E."/>
        </authorList>
    </citation>
    <scope>NUCLEOTIDE SEQUENCE [LARGE SCALE GENOMIC DNA]</scope>
    <source>
        <strain evidence="8">IIBBL 274-1</strain>
    </source>
</reference>
<proteinExistence type="predicted"/>
<gene>
    <name evidence="8" type="primary">nirD</name>
    <name evidence="8" type="ORF">DK843_01155</name>
</gene>
<evidence type="ECO:0000313" key="8">
    <source>
        <dbReference type="EMBL" id="AXE33043.1"/>
    </source>
</evidence>
<dbReference type="AlphaFoldDB" id="A0A344UCP5"/>
<name>A0A344UCP5_9NEIS</name>
<dbReference type="PANTHER" id="PTHR21496">
    <property type="entry name" value="FERREDOXIN-RELATED"/>
    <property type="match status" value="1"/>
</dbReference>
<evidence type="ECO:0000256" key="5">
    <source>
        <dbReference type="ARBA" id="ARBA00023014"/>
    </source>
</evidence>
<keyword evidence="1" id="KW-0001">2Fe-2S</keyword>
<organism evidence="8 9">
    <name type="scientific">Chromobacterium phragmitis</name>
    <dbReference type="NCBI Taxonomy" id="2202141"/>
    <lineage>
        <taxon>Bacteria</taxon>
        <taxon>Pseudomonadati</taxon>
        <taxon>Pseudomonadota</taxon>
        <taxon>Betaproteobacteria</taxon>
        <taxon>Neisseriales</taxon>
        <taxon>Chromobacteriaceae</taxon>
        <taxon>Chromobacterium</taxon>
    </lineage>
</organism>
<dbReference type="Gene3D" id="2.102.10.10">
    <property type="entry name" value="Rieske [2Fe-2S] iron-sulphur domain"/>
    <property type="match status" value="1"/>
</dbReference>
<dbReference type="NCBIfam" id="TIGR02378">
    <property type="entry name" value="nirD_assim_sml"/>
    <property type="match status" value="1"/>
</dbReference>
<keyword evidence="2" id="KW-0479">Metal-binding</keyword>
<accession>A0A344UCP5</accession>
<evidence type="ECO:0000256" key="1">
    <source>
        <dbReference type="ARBA" id="ARBA00022714"/>
    </source>
</evidence>
<sequence>MNRENWVKVCALDDIPAQGSRVLAREGGDIALFRTHDDQVFALLDRCPHKGGPLSQGMVHGRAVACPLHGWSIDLASGEAQAPDHGCARRFSARLENGAVWLAL</sequence>
<evidence type="ECO:0000259" key="7">
    <source>
        <dbReference type="PROSITE" id="PS51296"/>
    </source>
</evidence>
<dbReference type="CDD" id="cd03530">
    <property type="entry name" value="Rieske_NirD_small_Bacillus"/>
    <property type="match status" value="1"/>
</dbReference>
<keyword evidence="4" id="KW-0408">Iron</keyword>
<evidence type="ECO:0000256" key="4">
    <source>
        <dbReference type="ARBA" id="ARBA00023004"/>
    </source>
</evidence>
<dbReference type="RefSeq" id="WP_114062779.1">
    <property type="nucleotide sequence ID" value="NZ_CP029495.1"/>
</dbReference>
<dbReference type="GO" id="GO:0051537">
    <property type="term" value="F:2 iron, 2 sulfur cluster binding"/>
    <property type="evidence" value="ECO:0007669"/>
    <property type="project" value="UniProtKB-KW"/>
</dbReference>
<dbReference type="InterPro" id="IPR012748">
    <property type="entry name" value="Rieske-like_NirD"/>
</dbReference>
<dbReference type="Pfam" id="PF00355">
    <property type="entry name" value="Rieske"/>
    <property type="match status" value="1"/>
</dbReference>
<dbReference type="GO" id="GO:0042128">
    <property type="term" value="P:nitrate assimilation"/>
    <property type="evidence" value="ECO:0007669"/>
    <property type="project" value="UniProtKB-KW"/>
</dbReference>
<dbReference type="PROSITE" id="PS51296">
    <property type="entry name" value="RIESKE"/>
    <property type="match status" value="1"/>
</dbReference>